<organism evidence="1 2">
    <name type="scientific">Eumeta variegata</name>
    <name type="common">Bagworm moth</name>
    <name type="synonym">Eumeta japonica</name>
    <dbReference type="NCBI Taxonomy" id="151549"/>
    <lineage>
        <taxon>Eukaryota</taxon>
        <taxon>Metazoa</taxon>
        <taxon>Ecdysozoa</taxon>
        <taxon>Arthropoda</taxon>
        <taxon>Hexapoda</taxon>
        <taxon>Insecta</taxon>
        <taxon>Pterygota</taxon>
        <taxon>Neoptera</taxon>
        <taxon>Endopterygota</taxon>
        <taxon>Lepidoptera</taxon>
        <taxon>Glossata</taxon>
        <taxon>Ditrysia</taxon>
        <taxon>Tineoidea</taxon>
        <taxon>Psychidae</taxon>
        <taxon>Oiketicinae</taxon>
        <taxon>Eumeta</taxon>
    </lineage>
</organism>
<evidence type="ECO:0000313" key="1">
    <source>
        <dbReference type="EMBL" id="GBP96367.1"/>
    </source>
</evidence>
<gene>
    <name evidence="1" type="ORF">EVAR_65697_1</name>
</gene>
<keyword evidence="2" id="KW-1185">Reference proteome</keyword>
<evidence type="ECO:0000313" key="2">
    <source>
        <dbReference type="Proteomes" id="UP000299102"/>
    </source>
</evidence>
<protein>
    <submittedName>
        <fullName evidence="1">Uncharacterized protein</fullName>
    </submittedName>
</protein>
<reference evidence="1 2" key="1">
    <citation type="journal article" date="2019" name="Commun. Biol.">
        <title>The bagworm genome reveals a unique fibroin gene that provides high tensile strength.</title>
        <authorList>
            <person name="Kono N."/>
            <person name="Nakamura H."/>
            <person name="Ohtoshi R."/>
            <person name="Tomita M."/>
            <person name="Numata K."/>
            <person name="Arakawa K."/>
        </authorList>
    </citation>
    <scope>NUCLEOTIDE SEQUENCE [LARGE SCALE GENOMIC DNA]</scope>
</reference>
<comment type="caution">
    <text evidence="1">The sequence shown here is derived from an EMBL/GenBank/DDBJ whole genome shotgun (WGS) entry which is preliminary data.</text>
</comment>
<dbReference type="EMBL" id="BGZK01002774">
    <property type="protein sequence ID" value="GBP96367.1"/>
    <property type="molecule type" value="Genomic_DNA"/>
</dbReference>
<dbReference type="Proteomes" id="UP000299102">
    <property type="component" value="Unassembled WGS sequence"/>
</dbReference>
<name>A0A4C2ABX2_EUMVA</name>
<proteinExistence type="predicted"/>
<dbReference type="AlphaFoldDB" id="A0A4C2ABX2"/>
<sequence>MVTCGEMVLAKSAECCRVPHAPVRLHALQKERILKRKHKELTIKRECESRDRALLPPAPAPSLLRVRACRYPTPRPHAVLYDVRVLLHLSACYTIFRKQTRGLPEIRRSLPPMNIRNSIRFTIVFSKITL</sequence>
<accession>A0A4C2ABX2</accession>